<protein>
    <recommendedName>
        <fullName evidence="10">ATP-dependent RNA helicase</fullName>
        <ecNumber evidence="10">3.6.4.13</ecNumber>
    </recommendedName>
</protein>
<keyword evidence="5 10" id="KW-0694">RNA-binding</keyword>
<evidence type="ECO:0000313" key="15">
    <source>
        <dbReference type="EMBL" id="KAL0818597.1"/>
    </source>
</evidence>
<dbReference type="AlphaFoldDB" id="A0ABD0SG69"/>
<feature type="compositionally biased region" description="Basic residues" evidence="11">
    <location>
        <begin position="558"/>
        <end position="567"/>
    </location>
</feature>
<evidence type="ECO:0000259" key="13">
    <source>
        <dbReference type="PROSITE" id="PS51194"/>
    </source>
</evidence>
<reference evidence="15 16" key="1">
    <citation type="submission" date="2024-06" db="EMBL/GenBank/DDBJ databases">
        <title>A chromosome-level genome assembly of beet webworm, Loxostege sticticalis.</title>
        <authorList>
            <person name="Zhang Y."/>
        </authorList>
    </citation>
    <scope>NUCLEOTIDE SEQUENCE [LARGE SCALE GENOMIC DNA]</scope>
    <source>
        <strain evidence="15">AQ028</strain>
        <tissue evidence="15">Male pupae</tissue>
    </source>
</reference>
<dbReference type="GO" id="GO:0003724">
    <property type="term" value="F:RNA helicase activity"/>
    <property type="evidence" value="ECO:0007669"/>
    <property type="project" value="UniProtKB-EC"/>
</dbReference>
<dbReference type="SUPFAM" id="SSF52540">
    <property type="entry name" value="P-loop containing nucleoside triphosphate hydrolases"/>
    <property type="match status" value="2"/>
</dbReference>
<evidence type="ECO:0000256" key="8">
    <source>
        <dbReference type="PROSITE-ProRule" id="PRU00552"/>
    </source>
</evidence>
<dbReference type="PROSITE" id="PS51195">
    <property type="entry name" value="Q_MOTIF"/>
    <property type="match status" value="1"/>
</dbReference>
<comment type="domain">
    <text evidence="10">The Q motif is unique to and characteristic of the DEAD box family of RNA helicases and controls ATP binding and hydrolysis.</text>
</comment>
<dbReference type="PROSITE" id="PS00039">
    <property type="entry name" value="DEAD_ATP_HELICASE"/>
    <property type="match status" value="1"/>
</dbReference>
<keyword evidence="3 9" id="KW-0347">Helicase</keyword>
<dbReference type="Pfam" id="PF13959">
    <property type="entry name" value="CTE_SPB4"/>
    <property type="match status" value="1"/>
</dbReference>
<evidence type="ECO:0000256" key="6">
    <source>
        <dbReference type="ARBA" id="ARBA00023054"/>
    </source>
</evidence>
<feature type="domain" description="DEAD-box RNA helicase Q" evidence="14">
    <location>
        <begin position="6"/>
        <end position="34"/>
    </location>
</feature>
<comment type="similarity">
    <text evidence="7">Belongs to the DEAD box helicase family. DDX55/SPB4 subfamily.</text>
</comment>
<dbReference type="InterPro" id="IPR014001">
    <property type="entry name" value="Helicase_ATP-bd"/>
</dbReference>
<evidence type="ECO:0000256" key="7">
    <source>
        <dbReference type="ARBA" id="ARBA00038002"/>
    </source>
</evidence>
<dbReference type="InterPro" id="IPR000629">
    <property type="entry name" value="RNA-helicase_DEAD-box_CS"/>
</dbReference>
<feature type="domain" description="Helicase C-terminal" evidence="13">
    <location>
        <begin position="236"/>
        <end position="410"/>
    </location>
</feature>
<evidence type="ECO:0000313" key="16">
    <source>
        <dbReference type="Proteomes" id="UP001549921"/>
    </source>
</evidence>
<proteinExistence type="inferred from homology"/>
<dbReference type="PROSITE" id="PS51194">
    <property type="entry name" value="HELICASE_CTER"/>
    <property type="match status" value="1"/>
</dbReference>
<dbReference type="EC" id="3.6.4.13" evidence="10"/>
<dbReference type="SMART" id="SM01178">
    <property type="entry name" value="DUF4217"/>
    <property type="match status" value="1"/>
</dbReference>
<dbReference type="GO" id="GO:0003723">
    <property type="term" value="F:RNA binding"/>
    <property type="evidence" value="ECO:0007669"/>
    <property type="project" value="UniProtKB-UniRule"/>
</dbReference>
<comment type="caution">
    <text evidence="15">The sequence shown here is derived from an EMBL/GenBank/DDBJ whole genome shotgun (WGS) entry which is preliminary data.</text>
</comment>
<dbReference type="EMBL" id="JBEDNZ010000022">
    <property type="protein sequence ID" value="KAL0818597.1"/>
    <property type="molecule type" value="Genomic_DNA"/>
</dbReference>
<evidence type="ECO:0000256" key="5">
    <source>
        <dbReference type="ARBA" id="ARBA00022884"/>
    </source>
</evidence>
<accession>A0ABD0SG69</accession>
<evidence type="ECO:0000259" key="12">
    <source>
        <dbReference type="PROSITE" id="PS51192"/>
    </source>
</evidence>
<feature type="region of interest" description="Disordered" evidence="11">
    <location>
        <begin position="535"/>
        <end position="568"/>
    </location>
</feature>
<comment type="function">
    <text evidence="10">RNA helicase.</text>
</comment>
<dbReference type="InterPro" id="IPR025313">
    <property type="entry name" value="SPB4-like_CTE"/>
</dbReference>
<name>A0ABD0SG69_LOXSC</name>
<keyword evidence="1 9" id="KW-0547">Nucleotide-binding</keyword>
<dbReference type="CDD" id="cd17960">
    <property type="entry name" value="DEADc_DDX55"/>
    <property type="match status" value="1"/>
</dbReference>
<dbReference type="PANTHER" id="PTHR24031">
    <property type="entry name" value="RNA HELICASE"/>
    <property type="match status" value="1"/>
</dbReference>
<evidence type="ECO:0000256" key="4">
    <source>
        <dbReference type="ARBA" id="ARBA00022840"/>
    </source>
</evidence>
<dbReference type="InterPro" id="IPR011545">
    <property type="entry name" value="DEAD/DEAH_box_helicase_dom"/>
</dbReference>
<sequence length="604" mass="68977">MVNKLWSKVEPPLSEPVLNCIKKQEFSSMTPIQAAVIPLILTCKDVVAEAVTGSGKTLAFVVPMLEMLLKRQRLEGPLRKDSIYAVVISPTRELATQIFKVIEQFLQEPELAHFTLSILVGGRSIDVDAESLKKGSQIAVCTPGRLMDLLTERKNLNLPVKMKELEFLVLDEADRLLDLGFHGTLAAILQYLPRQRRTGLFSATQTKELQDLVRAGLRNPVVVSVKEKSTISTPILLENYYVIVEPQDKFLFLLNFIRNRKMVKGLFFLPTCACVDYWAHVLPGFLPDKKIFAIHGKMKNNRSKILESFRNADNTILLCTDLLARGLDIPEVEWVLQWEPPTSPSALVHRVGRTARGGAAGCSLLPLLPSEDTYVPFIKTNQLVELKDWRQSRDEIKISEKLRDKVLSLLHEQQLKDRATYEKGIRAFVSHIRAYSKHECNLLLRLAQLPLGHIATSYGLLRLPKMPEITQEHRDQFIGPKEPIDFTKLPYKDKKREFFRQKRLEDLKEAGGEAKLKNKSKKKMVQTKPWAQAKLNKEERKEKKKKRKEQKQKVVAAGKKRGKKRRAVTAEEIAELAEDVALIKKLKKRKITEEQFDKAFDTDK</sequence>
<dbReference type="InterPro" id="IPR014014">
    <property type="entry name" value="RNA_helicase_DEAD_Q_motif"/>
</dbReference>
<dbReference type="Gene3D" id="3.40.50.300">
    <property type="entry name" value="P-loop containing nucleotide triphosphate hydrolases"/>
    <property type="match status" value="2"/>
</dbReference>
<feature type="short sequence motif" description="Q motif" evidence="8">
    <location>
        <begin position="6"/>
        <end position="34"/>
    </location>
</feature>
<dbReference type="GO" id="GO:0005524">
    <property type="term" value="F:ATP binding"/>
    <property type="evidence" value="ECO:0007669"/>
    <property type="project" value="UniProtKB-UniRule"/>
</dbReference>
<evidence type="ECO:0000256" key="2">
    <source>
        <dbReference type="ARBA" id="ARBA00022801"/>
    </source>
</evidence>
<evidence type="ECO:0000256" key="3">
    <source>
        <dbReference type="ARBA" id="ARBA00022806"/>
    </source>
</evidence>
<evidence type="ECO:0000256" key="10">
    <source>
        <dbReference type="RuleBase" id="RU365068"/>
    </source>
</evidence>
<keyword evidence="4 9" id="KW-0067">ATP-binding</keyword>
<dbReference type="Pfam" id="PF00271">
    <property type="entry name" value="Helicase_C"/>
    <property type="match status" value="1"/>
</dbReference>
<dbReference type="GO" id="GO:0016787">
    <property type="term" value="F:hydrolase activity"/>
    <property type="evidence" value="ECO:0007669"/>
    <property type="project" value="UniProtKB-KW"/>
</dbReference>
<dbReference type="SMART" id="SM00490">
    <property type="entry name" value="HELICc"/>
    <property type="match status" value="1"/>
</dbReference>
<dbReference type="Proteomes" id="UP001549921">
    <property type="component" value="Unassembled WGS sequence"/>
</dbReference>
<dbReference type="InterPro" id="IPR027417">
    <property type="entry name" value="P-loop_NTPase"/>
</dbReference>
<organism evidence="15 16">
    <name type="scientific">Loxostege sticticalis</name>
    <name type="common">Beet webworm moth</name>
    <dbReference type="NCBI Taxonomy" id="481309"/>
    <lineage>
        <taxon>Eukaryota</taxon>
        <taxon>Metazoa</taxon>
        <taxon>Ecdysozoa</taxon>
        <taxon>Arthropoda</taxon>
        <taxon>Hexapoda</taxon>
        <taxon>Insecta</taxon>
        <taxon>Pterygota</taxon>
        <taxon>Neoptera</taxon>
        <taxon>Endopterygota</taxon>
        <taxon>Lepidoptera</taxon>
        <taxon>Glossata</taxon>
        <taxon>Ditrysia</taxon>
        <taxon>Pyraloidea</taxon>
        <taxon>Crambidae</taxon>
        <taxon>Pyraustinae</taxon>
        <taxon>Loxostege</taxon>
    </lineage>
</organism>
<feature type="domain" description="Helicase ATP-binding" evidence="12">
    <location>
        <begin position="37"/>
        <end position="223"/>
    </location>
</feature>
<comment type="catalytic activity">
    <reaction evidence="10">
        <text>ATP + H2O = ADP + phosphate + H(+)</text>
        <dbReference type="Rhea" id="RHEA:13065"/>
        <dbReference type="ChEBI" id="CHEBI:15377"/>
        <dbReference type="ChEBI" id="CHEBI:15378"/>
        <dbReference type="ChEBI" id="CHEBI:30616"/>
        <dbReference type="ChEBI" id="CHEBI:43474"/>
        <dbReference type="ChEBI" id="CHEBI:456216"/>
        <dbReference type="EC" id="3.6.4.13"/>
    </reaction>
</comment>
<dbReference type="Pfam" id="PF23681">
    <property type="entry name" value="CTT_SPB4"/>
    <property type="match status" value="1"/>
</dbReference>
<evidence type="ECO:0000256" key="9">
    <source>
        <dbReference type="RuleBase" id="RU000492"/>
    </source>
</evidence>
<dbReference type="InterPro" id="IPR056330">
    <property type="entry name" value="CTT_SPB4"/>
</dbReference>
<evidence type="ECO:0000256" key="11">
    <source>
        <dbReference type="SAM" id="MobiDB-lite"/>
    </source>
</evidence>
<evidence type="ECO:0000259" key="14">
    <source>
        <dbReference type="PROSITE" id="PS51195"/>
    </source>
</evidence>
<dbReference type="CDD" id="cd18787">
    <property type="entry name" value="SF2_C_DEAD"/>
    <property type="match status" value="1"/>
</dbReference>
<dbReference type="SMART" id="SM00487">
    <property type="entry name" value="DEXDc"/>
    <property type="match status" value="1"/>
</dbReference>
<dbReference type="InterPro" id="IPR001650">
    <property type="entry name" value="Helicase_C-like"/>
</dbReference>
<dbReference type="Pfam" id="PF00270">
    <property type="entry name" value="DEAD"/>
    <property type="match status" value="1"/>
</dbReference>
<dbReference type="GO" id="GO:0010468">
    <property type="term" value="P:regulation of gene expression"/>
    <property type="evidence" value="ECO:0007669"/>
    <property type="project" value="UniProtKB-ARBA"/>
</dbReference>
<dbReference type="PROSITE" id="PS51192">
    <property type="entry name" value="HELICASE_ATP_BIND_1"/>
    <property type="match status" value="1"/>
</dbReference>
<gene>
    <name evidence="15" type="ORF">ABMA28_009030</name>
</gene>
<evidence type="ECO:0000256" key="1">
    <source>
        <dbReference type="ARBA" id="ARBA00022741"/>
    </source>
</evidence>
<keyword evidence="6" id="KW-0175">Coiled coil</keyword>
<keyword evidence="2 9" id="KW-0378">Hydrolase</keyword>